<dbReference type="InterPro" id="IPR013324">
    <property type="entry name" value="RNA_pol_sigma_r3/r4-like"/>
</dbReference>
<dbReference type="AlphaFoldDB" id="A0A0B5EYA8"/>
<evidence type="ECO:0000313" key="7">
    <source>
        <dbReference type="EMBL" id="VVG74038.1"/>
    </source>
</evidence>
<dbReference type="PANTHER" id="PTHR43133:SF63">
    <property type="entry name" value="RNA POLYMERASE SIGMA FACTOR FECI-RELATED"/>
    <property type="match status" value="1"/>
</dbReference>
<accession>A0A0B5EYA8</accession>
<dbReference type="KEGG" id="papi:SG18_00345"/>
<dbReference type="RefSeq" id="WP_042112078.1">
    <property type="nucleotide sequence ID" value="NZ_CABPSX010000015.1"/>
</dbReference>
<evidence type="ECO:0000256" key="4">
    <source>
        <dbReference type="ARBA" id="ARBA00023163"/>
    </source>
</evidence>
<dbReference type="InterPro" id="IPR013249">
    <property type="entry name" value="RNA_pol_sigma70_r4_t2"/>
</dbReference>
<dbReference type="GO" id="GO:0006352">
    <property type="term" value="P:DNA-templated transcription initiation"/>
    <property type="evidence" value="ECO:0007669"/>
    <property type="project" value="InterPro"/>
</dbReference>
<dbReference type="Proteomes" id="UP000270216">
    <property type="component" value="Unassembled WGS sequence"/>
</dbReference>
<evidence type="ECO:0000256" key="3">
    <source>
        <dbReference type="ARBA" id="ARBA00023082"/>
    </source>
</evidence>
<dbReference type="InterPro" id="IPR014284">
    <property type="entry name" value="RNA_pol_sigma-70_dom"/>
</dbReference>
<evidence type="ECO:0000313" key="9">
    <source>
        <dbReference type="Proteomes" id="UP000364291"/>
    </source>
</evidence>
<evidence type="ECO:0000259" key="5">
    <source>
        <dbReference type="Pfam" id="PF08281"/>
    </source>
</evidence>
<proteinExistence type="inferred from homology"/>
<evidence type="ECO:0000313" key="8">
    <source>
        <dbReference type="Proteomes" id="UP000270216"/>
    </source>
</evidence>
<dbReference type="OrthoDB" id="8589148at2"/>
<keyword evidence="3" id="KW-0731">Sigma factor</keyword>
<dbReference type="EMBL" id="CABPSX010000015">
    <property type="protein sequence ID" value="VVG74038.1"/>
    <property type="molecule type" value="Genomic_DNA"/>
</dbReference>
<protein>
    <submittedName>
        <fullName evidence="7">RNA polymerase sigma factor</fullName>
    </submittedName>
</protein>
<name>A0A0B5EYA8_9BURK</name>
<reference evidence="6 8" key="1">
    <citation type="submission" date="2018-12" db="EMBL/GenBank/DDBJ databases">
        <title>Whole genome sequence of a Pandoraea apista isolate from a patient with cystic fibrosis.</title>
        <authorList>
            <person name="Kenna D.T."/>
            <person name="Turton J.F."/>
        </authorList>
    </citation>
    <scope>NUCLEOTIDE SEQUENCE [LARGE SCALE GENOMIC DNA]</scope>
    <source>
        <strain evidence="6 8">Pa13324</strain>
    </source>
</reference>
<dbReference type="GO" id="GO:0016987">
    <property type="term" value="F:sigma factor activity"/>
    <property type="evidence" value="ECO:0007669"/>
    <property type="project" value="UniProtKB-KW"/>
</dbReference>
<evidence type="ECO:0000313" key="6">
    <source>
        <dbReference type="EMBL" id="RSK77839.1"/>
    </source>
</evidence>
<dbReference type="GeneID" id="47013929"/>
<dbReference type="SUPFAM" id="SSF88659">
    <property type="entry name" value="Sigma3 and sigma4 domains of RNA polymerase sigma factors"/>
    <property type="match status" value="1"/>
</dbReference>
<dbReference type="SUPFAM" id="SSF88946">
    <property type="entry name" value="Sigma2 domain of RNA polymerase sigma factors"/>
    <property type="match status" value="1"/>
</dbReference>
<comment type="similarity">
    <text evidence="1">Belongs to the sigma-70 factor family. ECF subfamily.</text>
</comment>
<dbReference type="EMBL" id="RWHX01000036">
    <property type="protein sequence ID" value="RSK77839.1"/>
    <property type="molecule type" value="Genomic_DNA"/>
</dbReference>
<feature type="domain" description="RNA polymerase sigma factor 70 region 4 type 2" evidence="5">
    <location>
        <begin position="110"/>
        <end position="156"/>
    </location>
</feature>
<dbReference type="STRING" id="93218.XM39_00345"/>
<dbReference type="Pfam" id="PF08281">
    <property type="entry name" value="Sigma70_r4_2"/>
    <property type="match status" value="1"/>
</dbReference>
<organism evidence="7 9">
    <name type="scientific">Pandoraea apista</name>
    <dbReference type="NCBI Taxonomy" id="93218"/>
    <lineage>
        <taxon>Bacteria</taxon>
        <taxon>Pseudomonadati</taxon>
        <taxon>Pseudomonadota</taxon>
        <taxon>Betaproteobacteria</taxon>
        <taxon>Burkholderiales</taxon>
        <taxon>Burkholderiaceae</taxon>
        <taxon>Pandoraea</taxon>
    </lineage>
</organism>
<dbReference type="Proteomes" id="UP000364291">
    <property type="component" value="Unassembled WGS sequence"/>
</dbReference>
<dbReference type="InterPro" id="IPR013325">
    <property type="entry name" value="RNA_pol_sigma_r2"/>
</dbReference>
<keyword evidence="8" id="KW-1185">Reference proteome</keyword>
<keyword evidence="4" id="KW-0804">Transcription</keyword>
<gene>
    <name evidence="6" type="ORF">EJE83_17770</name>
    <name evidence="7" type="ORF">PAP18089_05050</name>
</gene>
<dbReference type="InterPro" id="IPR039425">
    <property type="entry name" value="RNA_pol_sigma-70-like"/>
</dbReference>
<dbReference type="PANTHER" id="PTHR43133">
    <property type="entry name" value="RNA POLYMERASE ECF-TYPE SIGMA FACTO"/>
    <property type="match status" value="1"/>
</dbReference>
<dbReference type="GO" id="GO:0003677">
    <property type="term" value="F:DNA binding"/>
    <property type="evidence" value="ECO:0007669"/>
    <property type="project" value="InterPro"/>
</dbReference>
<evidence type="ECO:0000256" key="2">
    <source>
        <dbReference type="ARBA" id="ARBA00023015"/>
    </source>
</evidence>
<sequence>MADDVPQGLRNFLLTRYDDLRLRLRRALGSDDLADDALHDTWLRLQRGDVAGPIHNPQAYVMRMAVNFALEIRRGRSQLLSSDDVETLLELVPDTAPGPERVAEDRSQLQALGEILGNMPARRREILILVRWEGWAQRDVAKRFGISVRTVEYELKTAQDYCAARLARRNRSER</sequence>
<reference evidence="7 9" key="2">
    <citation type="submission" date="2019-08" db="EMBL/GenBank/DDBJ databases">
        <authorList>
            <person name="Peeters C."/>
        </authorList>
    </citation>
    <scope>NUCLEOTIDE SEQUENCE [LARGE SCALE GENOMIC DNA]</scope>
    <source>
        <strain evidence="7 9">LMG 18089</strain>
    </source>
</reference>
<dbReference type="Gene3D" id="1.10.10.10">
    <property type="entry name" value="Winged helix-like DNA-binding domain superfamily/Winged helix DNA-binding domain"/>
    <property type="match status" value="1"/>
</dbReference>
<dbReference type="NCBIfam" id="TIGR02937">
    <property type="entry name" value="sigma70-ECF"/>
    <property type="match status" value="1"/>
</dbReference>
<dbReference type="InterPro" id="IPR036388">
    <property type="entry name" value="WH-like_DNA-bd_sf"/>
</dbReference>
<keyword evidence="2" id="KW-0805">Transcription regulation</keyword>
<evidence type="ECO:0000256" key="1">
    <source>
        <dbReference type="ARBA" id="ARBA00010641"/>
    </source>
</evidence>